<keyword evidence="3" id="KW-1185">Reference proteome</keyword>
<proteinExistence type="predicted"/>
<gene>
    <name evidence="4" type="primary">SMIM40</name>
</gene>
<organism evidence="3 4">
    <name type="scientific">Delphinapterus leucas</name>
    <name type="common">Beluga whale</name>
    <dbReference type="NCBI Taxonomy" id="9749"/>
    <lineage>
        <taxon>Eukaryota</taxon>
        <taxon>Metazoa</taxon>
        <taxon>Chordata</taxon>
        <taxon>Craniata</taxon>
        <taxon>Vertebrata</taxon>
        <taxon>Euteleostomi</taxon>
        <taxon>Mammalia</taxon>
        <taxon>Eutheria</taxon>
        <taxon>Laurasiatheria</taxon>
        <taxon>Artiodactyla</taxon>
        <taxon>Whippomorpha</taxon>
        <taxon>Cetacea</taxon>
        <taxon>Odontoceti</taxon>
        <taxon>Monodontidae</taxon>
        <taxon>Delphinapterus</taxon>
    </lineage>
</organism>
<evidence type="ECO:0000256" key="1">
    <source>
        <dbReference type="SAM" id="MobiDB-lite"/>
    </source>
</evidence>
<keyword evidence="2" id="KW-0812">Transmembrane</keyword>
<dbReference type="InParanoid" id="A0A7F8K0M6"/>
<feature type="region of interest" description="Disordered" evidence="1">
    <location>
        <begin position="37"/>
        <end position="56"/>
    </location>
</feature>
<dbReference type="Proteomes" id="UP000248483">
    <property type="component" value="Unplaced"/>
</dbReference>
<sequence length="142" mass="16161">MIDIIVFKVTKRECGVSAPQLRGPTDLGKNYEPARTVATNARSPPSPHLASELQPAVTQRVKRAEEEGDMDEEDVFLAFARRPSPPRGPLRQAMDKAFFIFLVLILTLLTLEAVYKLLWLLPWAKFGDWLLRTPQMEEELEL</sequence>
<evidence type="ECO:0000313" key="4">
    <source>
        <dbReference type="RefSeq" id="XP_030615671.1"/>
    </source>
</evidence>
<evidence type="ECO:0000313" key="3">
    <source>
        <dbReference type="Proteomes" id="UP000248483"/>
    </source>
</evidence>
<reference evidence="4" key="1">
    <citation type="submission" date="2025-08" db="UniProtKB">
        <authorList>
            <consortium name="RefSeq"/>
        </authorList>
    </citation>
    <scope>IDENTIFICATION</scope>
    <source>
        <tissue evidence="4">Blood</tissue>
    </source>
</reference>
<dbReference type="AlphaFoldDB" id="A0A7F8K0M6"/>
<dbReference type="RefSeq" id="XP_030615671.1">
    <property type="nucleotide sequence ID" value="XM_030759811.1"/>
</dbReference>
<keyword evidence="2" id="KW-1133">Transmembrane helix</keyword>
<dbReference type="CTD" id="113523636"/>
<keyword evidence="2" id="KW-0472">Membrane</keyword>
<feature type="transmembrane region" description="Helical" evidence="2">
    <location>
        <begin position="97"/>
        <end position="121"/>
    </location>
</feature>
<protein>
    <submittedName>
        <fullName evidence="4">Small integral membrane protein 40</fullName>
    </submittedName>
</protein>
<name>A0A7F8K0M6_DELLE</name>
<accession>A0A7F8K0M6</accession>
<dbReference type="KEGG" id="dle:115801721"/>
<dbReference type="GeneID" id="115801721"/>
<evidence type="ECO:0000256" key="2">
    <source>
        <dbReference type="SAM" id="Phobius"/>
    </source>
</evidence>